<evidence type="ECO:0000313" key="2">
    <source>
        <dbReference type="EMBL" id="KAJ7965069.1"/>
    </source>
</evidence>
<gene>
    <name evidence="2" type="ORF">O6P43_014780</name>
</gene>
<reference evidence="2" key="1">
    <citation type="journal article" date="2023" name="Science">
        <title>Elucidation of the pathway for biosynthesis of saponin adjuvants from the soapbark tree.</title>
        <authorList>
            <person name="Reed J."/>
            <person name="Orme A."/>
            <person name="El-Demerdash A."/>
            <person name="Owen C."/>
            <person name="Martin L.B.B."/>
            <person name="Misra R.C."/>
            <person name="Kikuchi S."/>
            <person name="Rejzek M."/>
            <person name="Martin A.C."/>
            <person name="Harkess A."/>
            <person name="Leebens-Mack J."/>
            <person name="Louveau T."/>
            <person name="Stephenson M.J."/>
            <person name="Osbourn A."/>
        </authorList>
    </citation>
    <scope>NUCLEOTIDE SEQUENCE</scope>
    <source>
        <strain evidence="2">S10</strain>
    </source>
</reference>
<feature type="domain" description="VQ" evidence="1">
    <location>
        <begin position="29"/>
        <end position="52"/>
    </location>
</feature>
<name>A0AAD7PS43_QUISA</name>
<accession>A0AAD7PS43</accession>
<evidence type="ECO:0000259" key="1">
    <source>
        <dbReference type="Pfam" id="PF05678"/>
    </source>
</evidence>
<comment type="caution">
    <text evidence="2">The sequence shown here is derived from an EMBL/GenBank/DDBJ whole genome shotgun (WGS) entry which is preliminary data.</text>
</comment>
<protein>
    <submittedName>
        <fullName evidence="2">VQ motif containing protein</fullName>
    </submittedName>
</protein>
<dbReference type="KEGG" id="qsa:O6P43_014780"/>
<evidence type="ECO:0000313" key="3">
    <source>
        <dbReference type="Proteomes" id="UP001163823"/>
    </source>
</evidence>
<sequence length="173" mass="19676">MGKKVSPESVKISKNEKHQFNSLINILKPKVYITDSSSFKRLVQELTGNNSTTASPTPVPFSEKEVVEIVSVEEVEDQRENIETNSVEVSTDDSSKLCYNEFMNEGLNQVWHQMCVDDTTLEDSITNNPVDHLFTYQELESLLLDVEPYPFYNSCAYMGQEVSIYDYELAGLI</sequence>
<dbReference type="EMBL" id="JARAOO010000006">
    <property type="protein sequence ID" value="KAJ7965069.1"/>
    <property type="molecule type" value="Genomic_DNA"/>
</dbReference>
<dbReference type="Pfam" id="PF05678">
    <property type="entry name" value="VQ"/>
    <property type="match status" value="1"/>
</dbReference>
<dbReference type="Proteomes" id="UP001163823">
    <property type="component" value="Chromosome 6"/>
</dbReference>
<organism evidence="2 3">
    <name type="scientific">Quillaja saponaria</name>
    <name type="common">Soap bark tree</name>
    <dbReference type="NCBI Taxonomy" id="32244"/>
    <lineage>
        <taxon>Eukaryota</taxon>
        <taxon>Viridiplantae</taxon>
        <taxon>Streptophyta</taxon>
        <taxon>Embryophyta</taxon>
        <taxon>Tracheophyta</taxon>
        <taxon>Spermatophyta</taxon>
        <taxon>Magnoliopsida</taxon>
        <taxon>eudicotyledons</taxon>
        <taxon>Gunneridae</taxon>
        <taxon>Pentapetalae</taxon>
        <taxon>rosids</taxon>
        <taxon>fabids</taxon>
        <taxon>Fabales</taxon>
        <taxon>Quillajaceae</taxon>
        <taxon>Quillaja</taxon>
    </lineage>
</organism>
<dbReference type="InterPro" id="IPR008889">
    <property type="entry name" value="VQ"/>
</dbReference>
<dbReference type="AlphaFoldDB" id="A0AAD7PS43"/>
<proteinExistence type="predicted"/>
<keyword evidence="3" id="KW-1185">Reference proteome</keyword>